<sequence length="140" mass="15435">MDCLFCQITNKQREAYIVYEDDHAVGILDPFPRTPGHTMVIPKVHAETILSLPEGEVDPLFMAVRKMTAILQEVLGPDGFTIGINHGKVAGQAIDHLHIHIMPRWHNDGGGSLHSVVGNPPKESLKDIKKRIIAISNESS</sequence>
<reference evidence="5 6" key="1">
    <citation type="journal article" date="2016" name="Nat. Commun.">
        <title>Thousands of microbial genomes shed light on interconnected biogeochemical processes in an aquifer system.</title>
        <authorList>
            <person name="Anantharaman K."/>
            <person name="Brown C.T."/>
            <person name="Hug L.A."/>
            <person name="Sharon I."/>
            <person name="Castelle C.J."/>
            <person name="Probst A.J."/>
            <person name="Thomas B.C."/>
            <person name="Singh A."/>
            <person name="Wilkins M.J."/>
            <person name="Karaoz U."/>
            <person name="Brodie E.L."/>
            <person name="Williams K.H."/>
            <person name="Hubbard S.S."/>
            <person name="Banfield J.F."/>
        </authorList>
    </citation>
    <scope>NUCLEOTIDE SEQUENCE [LARGE SCALE GENOMIC DNA]</scope>
</reference>
<dbReference type="PROSITE" id="PS51084">
    <property type="entry name" value="HIT_2"/>
    <property type="match status" value="1"/>
</dbReference>
<dbReference type="STRING" id="1802559.A2372_00060"/>
<evidence type="ECO:0000313" key="5">
    <source>
        <dbReference type="EMBL" id="OGM92433.1"/>
    </source>
</evidence>
<dbReference type="PROSITE" id="PS00892">
    <property type="entry name" value="HIT_1"/>
    <property type="match status" value="1"/>
</dbReference>
<proteinExistence type="predicted"/>
<feature type="domain" description="HIT" evidence="4">
    <location>
        <begin position="4"/>
        <end position="111"/>
    </location>
</feature>
<protein>
    <recommendedName>
        <fullName evidence="4">HIT domain-containing protein</fullName>
    </recommendedName>
</protein>
<organism evidence="5 6">
    <name type="scientific">Candidatus Wolfebacteria bacterium RIFOXYB1_FULL_54_12</name>
    <dbReference type="NCBI Taxonomy" id="1802559"/>
    <lineage>
        <taxon>Bacteria</taxon>
        <taxon>Candidatus Wolfeibacteriota</taxon>
    </lineage>
</organism>
<gene>
    <name evidence="5" type="ORF">A2372_00060</name>
</gene>
<evidence type="ECO:0000256" key="3">
    <source>
        <dbReference type="PROSITE-ProRule" id="PRU00464"/>
    </source>
</evidence>
<dbReference type="Pfam" id="PF01230">
    <property type="entry name" value="HIT"/>
    <property type="match status" value="1"/>
</dbReference>
<dbReference type="PANTHER" id="PTHR46648">
    <property type="entry name" value="HIT FAMILY PROTEIN 1"/>
    <property type="match status" value="1"/>
</dbReference>
<evidence type="ECO:0000256" key="2">
    <source>
        <dbReference type="PIRSR" id="PIRSR601310-3"/>
    </source>
</evidence>
<evidence type="ECO:0000256" key="1">
    <source>
        <dbReference type="PIRSR" id="PIRSR601310-1"/>
    </source>
</evidence>
<feature type="active site" description="Tele-AMP-histidine intermediate" evidence="1">
    <location>
        <position position="98"/>
    </location>
</feature>
<dbReference type="InterPro" id="IPR011146">
    <property type="entry name" value="HIT-like"/>
</dbReference>
<dbReference type="InterPro" id="IPR036265">
    <property type="entry name" value="HIT-like_sf"/>
</dbReference>
<dbReference type="AlphaFoldDB" id="A0A1F8DUX2"/>
<evidence type="ECO:0000259" key="4">
    <source>
        <dbReference type="PROSITE" id="PS51084"/>
    </source>
</evidence>
<feature type="short sequence motif" description="Histidine triad motif" evidence="2 3">
    <location>
        <begin position="96"/>
        <end position="100"/>
    </location>
</feature>
<name>A0A1F8DUX2_9BACT</name>
<evidence type="ECO:0000313" key="6">
    <source>
        <dbReference type="Proteomes" id="UP000176422"/>
    </source>
</evidence>
<dbReference type="GO" id="GO:0003824">
    <property type="term" value="F:catalytic activity"/>
    <property type="evidence" value="ECO:0007669"/>
    <property type="project" value="InterPro"/>
</dbReference>
<dbReference type="SUPFAM" id="SSF54197">
    <property type="entry name" value="HIT-like"/>
    <property type="match status" value="1"/>
</dbReference>
<dbReference type="PANTHER" id="PTHR46648:SF1">
    <property type="entry name" value="ADENOSINE 5'-MONOPHOSPHORAMIDASE HNT1"/>
    <property type="match status" value="1"/>
</dbReference>
<dbReference type="InterPro" id="IPR019808">
    <property type="entry name" value="Histidine_triad_CS"/>
</dbReference>
<comment type="caution">
    <text evidence="5">The sequence shown here is derived from an EMBL/GenBank/DDBJ whole genome shotgun (WGS) entry which is preliminary data.</text>
</comment>
<dbReference type="EMBL" id="MGIT01000006">
    <property type="protein sequence ID" value="OGM92433.1"/>
    <property type="molecule type" value="Genomic_DNA"/>
</dbReference>
<dbReference type="InterPro" id="IPR001310">
    <property type="entry name" value="Histidine_triad_HIT"/>
</dbReference>
<dbReference type="GO" id="GO:0009117">
    <property type="term" value="P:nucleotide metabolic process"/>
    <property type="evidence" value="ECO:0007669"/>
    <property type="project" value="TreeGrafter"/>
</dbReference>
<accession>A0A1F8DUX2</accession>
<dbReference type="Gene3D" id="3.30.428.10">
    <property type="entry name" value="HIT-like"/>
    <property type="match status" value="1"/>
</dbReference>
<dbReference type="Proteomes" id="UP000176422">
    <property type="component" value="Unassembled WGS sequence"/>
</dbReference>
<dbReference type="PRINTS" id="PR00332">
    <property type="entry name" value="HISTRIAD"/>
</dbReference>